<dbReference type="InterPro" id="IPR050482">
    <property type="entry name" value="Sensor_HK_TwoCompSys"/>
</dbReference>
<keyword evidence="13" id="KW-0411">Iron-sulfur</keyword>
<evidence type="ECO:0000256" key="16">
    <source>
        <dbReference type="SAM" id="Phobius"/>
    </source>
</evidence>
<dbReference type="SUPFAM" id="SSF55874">
    <property type="entry name" value="ATPase domain of HSP90 chaperone/DNA topoisomerase II/histidine kinase"/>
    <property type="match status" value="1"/>
</dbReference>
<sequence>MTFSCFLFFYNFHHYWHIHIKNNRHKIVVYLKIKYGRNYMMSPKLSPGDKSNRGKIDLVVIVGASLLTYFVAGYFDLAERWINWAALGEFYQLDEIIFVLLVFSIGLMWFGRRRYIEMQDTLKRNLEIKTKLEMQNADNAKLLLQNRALIKHITQVREAERNHLASELHDVFGQYLAAIDVNASVAIKYKTEDPKLQAILKTIQDSASFLRNVTRSQLRSLKPPGLETVGLSAAIEDLIGQWQMSFPDYEINIAIEVDDQLVDYDTALTIYRSLQEALTNITRHAEASSIHIDLITQNKSAQRNDISLTIRDNGIGFDPNEGMGNGLGLIGIRERVHALNGQFNLHPADPKGTVLALHIPL</sequence>
<dbReference type="GO" id="GO:0051539">
    <property type="term" value="F:4 iron, 4 sulfur cluster binding"/>
    <property type="evidence" value="ECO:0007669"/>
    <property type="project" value="UniProtKB-KW"/>
</dbReference>
<keyword evidence="6" id="KW-0004">4Fe-4S</keyword>
<feature type="domain" description="Histidine kinase" evidence="17">
    <location>
        <begin position="163"/>
        <end position="361"/>
    </location>
</feature>
<proteinExistence type="predicted"/>
<dbReference type="PANTHER" id="PTHR24421:SF58">
    <property type="entry name" value="SIGNAL TRANSDUCTION HISTIDINE-PROTEIN KINASE_PHOSPHATASE UHPB"/>
    <property type="match status" value="1"/>
</dbReference>
<keyword evidence="8" id="KW-0808">Transferase</keyword>
<evidence type="ECO:0000256" key="14">
    <source>
        <dbReference type="ARBA" id="ARBA00024827"/>
    </source>
</evidence>
<dbReference type="Gene3D" id="3.30.565.10">
    <property type="entry name" value="Histidine kinase-like ATPase, C-terminal domain"/>
    <property type="match status" value="1"/>
</dbReference>
<evidence type="ECO:0000256" key="5">
    <source>
        <dbReference type="ARBA" id="ARBA00017322"/>
    </source>
</evidence>
<evidence type="ECO:0000256" key="11">
    <source>
        <dbReference type="ARBA" id="ARBA00023004"/>
    </source>
</evidence>
<evidence type="ECO:0000256" key="15">
    <source>
        <dbReference type="ARBA" id="ARBA00030800"/>
    </source>
</evidence>
<dbReference type="EMBL" id="EU031899">
    <property type="protein sequence ID" value="ABS82780.1"/>
    <property type="molecule type" value="Genomic_DNA"/>
</dbReference>
<dbReference type="PANTHER" id="PTHR24421">
    <property type="entry name" value="NITRATE/NITRITE SENSOR PROTEIN NARX-RELATED"/>
    <property type="match status" value="1"/>
</dbReference>
<dbReference type="InterPro" id="IPR036890">
    <property type="entry name" value="HATPase_C_sf"/>
</dbReference>
<keyword evidence="16" id="KW-0472">Membrane</keyword>
<dbReference type="EC" id="2.7.13.3" evidence="4"/>
<dbReference type="PROSITE" id="PS50109">
    <property type="entry name" value="HIS_KIN"/>
    <property type="match status" value="1"/>
</dbReference>
<evidence type="ECO:0000259" key="17">
    <source>
        <dbReference type="PROSITE" id="PS50109"/>
    </source>
</evidence>
<keyword evidence="16" id="KW-1133">Transmembrane helix</keyword>
<comment type="subcellular location">
    <subcellularLocation>
        <location evidence="3">Cytoplasm</location>
    </subcellularLocation>
</comment>
<dbReference type="GO" id="GO:0005737">
    <property type="term" value="C:cytoplasm"/>
    <property type="evidence" value="ECO:0007669"/>
    <property type="project" value="UniProtKB-SubCell"/>
</dbReference>
<evidence type="ECO:0000256" key="13">
    <source>
        <dbReference type="ARBA" id="ARBA00023014"/>
    </source>
</evidence>
<reference evidence="18" key="1">
    <citation type="journal article" date="2008" name="Environ. Microbiol.">
        <title>Marine methylotrophs revealed by stable-isotope probing, multiple displacement amplification and metagenomics.</title>
        <authorList>
            <person name="Neufeld J.D."/>
            <person name="Chen Y."/>
            <person name="Dumont M.G."/>
            <person name="Murrell J.C."/>
        </authorList>
    </citation>
    <scope>NUCLEOTIDE SEQUENCE</scope>
</reference>
<evidence type="ECO:0000256" key="10">
    <source>
        <dbReference type="ARBA" id="ARBA00022777"/>
    </source>
</evidence>
<dbReference type="GO" id="GO:0046872">
    <property type="term" value="F:metal ion binding"/>
    <property type="evidence" value="ECO:0007669"/>
    <property type="project" value="UniProtKB-KW"/>
</dbReference>
<evidence type="ECO:0000256" key="4">
    <source>
        <dbReference type="ARBA" id="ARBA00012438"/>
    </source>
</evidence>
<evidence type="ECO:0000256" key="12">
    <source>
        <dbReference type="ARBA" id="ARBA00023012"/>
    </source>
</evidence>
<dbReference type="AlphaFoldDB" id="A7LKW0"/>
<evidence type="ECO:0000256" key="8">
    <source>
        <dbReference type="ARBA" id="ARBA00022679"/>
    </source>
</evidence>
<evidence type="ECO:0000256" key="9">
    <source>
        <dbReference type="ARBA" id="ARBA00022723"/>
    </source>
</evidence>
<dbReference type="Pfam" id="PF02518">
    <property type="entry name" value="HATPase_c"/>
    <property type="match status" value="1"/>
</dbReference>
<dbReference type="PRINTS" id="PR00344">
    <property type="entry name" value="BCTRLSENSOR"/>
</dbReference>
<dbReference type="InterPro" id="IPR005467">
    <property type="entry name" value="His_kinase_dom"/>
</dbReference>
<protein>
    <recommendedName>
        <fullName evidence="5">Oxygen sensor histidine kinase NreB</fullName>
        <ecNumber evidence="4">2.7.13.3</ecNumber>
    </recommendedName>
    <alternativeName>
        <fullName evidence="15">Nitrogen regulation protein B</fullName>
    </alternativeName>
</protein>
<dbReference type="GO" id="GO:0046983">
    <property type="term" value="F:protein dimerization activity"/>
    <property type="evidence" value="ECO:0007669"/>
    <property type="project" value="InterPro"/>
</dbReference>
<dbReference type="GO" id="GO:0000155">
    <property type="term" value="F:phosphorelay sensor kinase activity"/>
    <property type="evidence" value="ECO:0007669"/>
    <property type="project" value="InterPro"/>
</dbReference>
<name>A7LKW0_9GAMM</name>
<dbReference type="GO" id="GO:0016020">
    <property type="term" value="C:membrane"/>
    <property type="evidence" value="ECO:0007669"/>
    <property type="project" value="InterPro"/>
</dbReference>
<comment type="cofactor">
    <cofactor evidence="2">
        <name>[4Fe-4S] cluster</name>
        <dbReference type="ChEBI" id="CHEBI:49883"/>
    </cofactor>
</comment>
<keyword evidence="7" id="KW-0963">Cytoplasm</keyword>
<evidence type="ECO:0000256" key="1">
    <source>
        <dbReference type="ARBA" id="ARBA00000085"/>
    </source>
</evidence>
<dbReference type="InterPro" id="IPR003594">
    <property type="entry name" value="HATPase_dom"/>
</dbReference>
<evidence type="ECO:0000256" key="6">
    <source>
        <dbReference type="ARBA" id="ARBA00022485"/>
    </source>
</evidence>
<keyword evidence="10" id="KW-0418">Kinase</keyword>
<dbReference type="InterPro" id="IPR004358">
    <property type="entry name" value="Sig_transdc_His_kin-like_C"/>
</dbReference>
<feature type="transmembrane region" description="Helical" evidence="16">
    <location>
        <begin position="90"/>
        <end position="110"/>
    </location>
</feature>
<evidence type="ECO:0000256" key="7">
    <source>
        <dbReference type="ARBA" id="ARBA00022490"/>
    </source>
</evidence>
<evidence type="ECO:0000313" key="18">
    <source>
        <dbReference type="EMBL" id="ABS82780.1"/>
    </source>
</evidence>
<keyword evidence="9" id="KW-0479">Metal-binding</keyword>
<accession>A7LKW0</accession>
<keyword evidence="16" id="KW-0812">Transmembrane</keyword>
<comment type="catalytic activity">
    <reaction evidence="1">
        <text>ATP + protein L-histidine = ADP + protein N-phospho-L-histidine.</text>
        <dbReference type="EC" id="2.7.13.3"/>
    </reaction>
</comment>
<dbReference type="CDD" id="cd16917">
    <property type="entry name" value="HATPase_UhpB-NarQ-NarX-like"/>
    <property type="match status" value="1"/>
</dbReference>
<organism evidence="18">
    <name type="scientific">uncultured Methylophaga sp</name>
    <dbReference type="NCBI Taxonomy" id="285271"/>
    <lineage>
        <taxon>Bacteria</taxon>
        <taxon>Pseudomonadati</taxon>
        <taxon>Pseudomonadota</taxon>
        <taxon>Gammaproteobacteria</taxon>
        <taxon>Thiotrichales</taxon>
        <taxon>Piscirickettsiaceae</taxon>
        <taxon>Methylophaga</taxon>
        <taxon>environmental samples</taxon>
    </lineage>
</organism>
<dbReference type="Pfam" id="PF07730">
    <property type="entry name" value="HisKA_3"/>
    <property type="match status" value="1"/>
</dbReference>
<dbReference type="SMART" id="SM00387">
    <property type="entry name" value="HATPase_c"/>
    <property type="match status" value="1"/>
</dbReference>
<comment type="function">
    <text evidence="14">Member of the two-component regulatory system NreB/NreC involved in the control of dissimilatory nitrate/nitrite reduction in response to oxygen. NreB functions as a direct oxygen sensor histidine kinase which is autophosphorylated, in the absence of oxygen, probably at the conserved histidine residue, and transfers its phosphate group probably to a conserved aspartate residue of NreC. NreB/NreC activates the expression of the nitrate (narGHJI) and nitrite (nir) reductase operons, as well as the putative nitrate transporter gene narT.</text>
</comment>
<evidence type="ECO:0000256" key="3">
    <source>
        <dbReference type="ARBA" id="ARBA00004496"/>
    </source>
</evidence>
<keyword evidence="11" id="KW-0408">Iron</keyword>
<gene>
    <name evidence="18" type="primary">mxaY</name>
</gene>
<evidence type="ECO:0000256" key="2">
    <source>
        <dbReference type="ARBA" id="ARBA00001966"/>
    </source>
</evidence>
<dbReference type="InterPro" id="IPR011712">
    <property type="entry name" value="Sig_transdc_His_kin_sub3_dim/P"/>
</dbReference>
<dbReference type="Gene3D" id="1.20.5.1930">
    <property type="match status" value="1"/>
</dbReference>
<feature type="transmembrane region" description="Helical" evidence="16">
    <location>
        <begin position="56"/>
        <end position="75"/>
    </location>
</feature>
<keyword evidence="12" id="KW-0902">Two-component regulatory system</keyword>